<dbReference type="Proteomes" id="UP000290365">
    <property type="component" value="Chromosome"/>
</dbReference>
<sequence>MLSMLYAVSRADVSPLNNKRGGRMHILLTPKTVGIGSAFLGTLTLEPQEVFTRHMHPYSDECVYIVQGEVTFENDENTIVASAGTGVFIPRFAPHRLQNTGEVEAMLVFFCTPLAPTPEQGHVLLEFPEGD</sequence>
<dbReference type="KEGG" id="kbs:EPA93_13135"/>
<dbReference type="InterPro" id="IPR013096">
    <property type="entry name" value="Cupin_2"/>
</dbReference>
<dbReference type="InterPro" id="IPR014710">
    <property type="entry name" value="RmlC-like_jellyroll"/>
</dbReference>
<dbReference type="OrthoDB" id="486897at2"/>
<evidence type="ECO:0000259" key="1">
    <source>
        <dbReference type="Pfam" id="PF07883"/>
    </source>
</evidence>
<dbReference type="PANTHER" id="PTHR36114:SF1">
    <property type="entry name" value="16.7 KDA PROTEIN IN WHIE LOCUS"/>
    <property type="match status" value="1"/>
</dbReference>
<dbReference type="Pfam" id="PF07883">
    <property type="entry name" value="Cupin_2"/>
    <property type="match status" value="1"/>
</dbReference>
<keyword evidence="3" id="KW-1185">Reference proteome</keyword>
<feature type="domain" description="Cupin type-2" evidence="1">
    <location>
        <begin position="43"/>
        <end position="109"/>
    </location>
</feature>
<accession>A0A4P6JQ52</accession>
<dbReference type="InterPro" id="IPR052044">
    <property type="entry name" value="PKS_Associated_Protein"/>
</dbReference>
<dbReference type="InterPro" id="IPR011051">
    <property type="entry name" value="RmlC_Cupin_sf"/>
</dbReference>
<reference evidence="2 3" key="1">
    <citation type="submission" date="2019-01" db="EMBL/GenBank/DDBJ databases">
        <title>Ktedonosporobacter rubrisoli SCAWS-G2.</title>
        <authorList>
            <person name="Huang Y."/>
            <person name="Yan B."/>
        </authorList>
    </citation>
    <scope>NUCLEOTIDE SEQUENCE [LARGE SCALE GENOMIC DNA]</scope>
    <source>
        <strain evidence="2 3">SCAWS-G2</strain>
    </source>
</reference>
<organism evidence="2 3">
    <name type="scientific">Ktedonosporobacter rubrisoli</name>
    <dbReference type="NCBI Taxonomy" id="2509675"/>
    <lineage>
        <taxon>Bacteria</taxon>
        <taxon>Bacillati</taxon>
        <taxon>Chloroflexota</taxon>
        <taxon>Ktedonobacteria</taxon>
        <taxon>Ktedonobacterales</taxon>
        <taxon>Ktedonosporobacteraceae</taxon>
        <taxon>Ktedonosporobacter</taxon>
    </lineage>
</organism>
<dbReference type="SUPFAM" id="SSF51182">
    <property type="entry name" value="RmlC-like cupins"/>
    <property type="match status" value="1"/>
</dbReference>
<gene>
    <name evidence="2" type="ORF">EPA93_13135</name>
</gene>
<evidence type="ECO:0000313" key="2">
    <source>
        <dbReference type="EMBL" id="QBD76896.1"/>
    </source>
</evidence>
<dbReference type="EMBL" id="CP035758">
    <property type="protein sequence ID" value="QBD76896.1"/>
    <property type="molecule type" value="Genomic_DNA"/>
</dbReference>
<dbReference type="AlphaFoldDB" id="A0A4P6JQ52"/>
<evidence type="ECO:0000313" key="3">
    <source>
        <dbReference type="Proteomes" id="UP000290365"/>
    </source>
</evidence>
<protein>
    <submittedName>
        <fullName evidence="2">Cupin domain-containing protein</fullName>
    </submittedName>
</protein>
<proteinExistence type="predicted"/>
<dbReference type="PANTHER" id="PTHR36114">
    <property type="entry name" value="16.7 KDA PROTEIN IN WHIE LOCUS"/>
    <property type="match status" value="1"/>
</dbReference>
<dbReference type="Gene3D" id="2.60.120.10">
    <property type="entry name" value="Jelly Rolls"/>
    <property type="match status" value="1"/>
</dbReference>
<name>A0A4P6JQ52_KTERU</name>